<evidence type="ECO:0000313" key="14">
    <source>
        <dbReference type="EnsemblMetazoa" id="XP_050518001.1"/>
    </source>
</evidence>
<dbReference type="InterPro" id="IPR027806">
    <property type="entry name" value="HARBI1_dom"/>
</dbReference>
<evidence type="ECO:0000256" key="1">
    <source>
        <dbReference type="ARBA" id="ARBA00001968"/>
    </source>
</evidence>
<keyword evidence="8" id="KW-0479">Metal-binding</keyword>
<evidence type="ECO:0000256" key="4">
    <source>
        <dbReference type="ARBA" id="ARBA00006958"/>
    </source>
</evidence>
<name>A0ABM5L6D5_DIAVI</name>
<evidence type="ECO:0000256" key="11">
    <source>
        <dbReference type="ARBA" id="ARBA00030126"/>
    </source>
</evidence>
<protein>
    <recommendedName>
        <fullName evidence="5">Putative nuclease HARBI1</fullName>
    </recommendedName>
    <alternativeName>
        <fullName evidence="11">Harbinger transposase-derived nuclease</fullName>
    </alternativeName>
</protein>
<evidence type="ECO:0000259" key="13">
    <source>
        <dbReference type="Pfam" id="PF13359"/>
    </source>
</evidence>
<proteinExistence type="inferred from homology"/>
<feature type="domain" description="DDE Tnp4" evidence="13">
    <location>
        <begin position="161"/>
        <end position="232"/>
    </location>
</feature>
<keyword evidence="9" id="KW-0378">Hydrolase</keyword>
<organism evidence="14 15">
    <name type="scientific">Diabrotica virgifera virgifera</name>
    <name type="common">western corn rootworm</name>
    <dbReference type="NCBI Taxonomy" id="50390"/>
    <lineage>
        <taxon>Eukaryota</taxon>
        <taxon>Metazoa</taxon>
        <taxon>Ecdysozoa</taxon>
        <taxon>Arthropoda</taxon>
        <taxon>Hexapoda</taxon>
        <taxon>Insecta</taxon>
        <taxon>Pterygota</taxon>
        <taxon>Neoptera</taxon>
        <taxon>Endopterygota</taxon>
        <taxon>Coleoptera</taxon>
        <taxon>Polyphaga</taxon>
        <taxon>Cucujiformia</taxon>
        <taxon>Chrysomeloidea</taxon>
        <taxon>Chrysomelidae</taxon>
        <taxon>Galerucinae</taxon>
        <taxon>Diabroticina</taxon>
        <taxon>Diabroticites</taxon>
        <taxon>Diabrotica</taxon>
    </lineage>
</organism>
<dbReference type="RefSeq" id="XP_050518001.1">
    <property type="nucleotide sequence ID" value="XM_050662044.1"/>
</dbReference>
<comment type="similarity">
    <text evidence="4">Belongs to the HARBI1 family.</text>
</comment>
<accession>A0ABM5L6D5</accession>
<evidence type="ECO:0000256" key="6">
    <source>
        <dbReference type="ARBA" id="ARBA00022490"/>
    </source>
</evidence>
<evidence type="ECO:0000256" key="7">
    <source>
        <dbReference type="ARBA" id="ARBA00022722"/>
    </source>
</evidence>
<comment type="cofactor">
    <cofactor evidence="1">
        <name>a divalent metal cation</name>
        <dbReference type="ChEBI" id="CHEBI:60240"/>
    </cofactor>
</comment>
<dbReference type="PRINTS" id="PR02086">
    <property type="entry name" value="PUTNUCHARBI1"/>
</dbReference>
<evidence type="ECO:0000256" key="10">
    <source>
        <dbReference type="ARBA" id="ARBA00023242"/>
    </source>
</evidence>
<evidence type="ECO:0000256" key="5">
    <source>
        <dbReference type="ARBA" id="ARBA00015519"/>
    </source>
</evidence>
<keyword evidence="15" id="KW-1185">Reference proteome</keyword>
<dbReference type="PANTHER" id="PTHR22930">
    <property type="match status" value="1"/>
</dbReference>
<evidence type="ECO:0000256" key="2">
    <source>
        <dbReference type="ARBA" id="ARBA00004123"/>
    </source>
</evidence>
<dbReference type="InterPro" id="IPR026103">
    <property type="entry name" value="HARBI1_animal"/>
</dbReference>
<dbReference type="EnsemblMetazoa" id="XM_050662044.1">
    <property type="protein sequence ID" value="XP_050518001.1"/>
    <property type="gene ID" value="LOC126892500"/>
</dbReference>
<evidence type="ECO:0000256" key="9">
    <source>
        <dbReference type="ARBA" id="ARBA00022801"/>
    </source>
</evidence>
<sequence length="246" mass="28000">MDGQIDMGIILGREIEAELQRQLFKLQRRVLRDTSNPFEIPDELFKGLYRLPKQIANNLINELKPFLMDPLRITLIPIHLKVLCALHFYAHGSYQKSVGQDFLLGILSQSVVSRCIGEISRVLSTHLSRRYIIFPTTIVAKMSVVRGFMEKFNFPGVVGCIDGTHIAIISPPIDHPQNPGFVYLNRKGYHSINCQIICDSNLKIINCNARYPGSMHDAAIWNMSNASIHMEETYNNNERGFWLLGT</sequence>
<dbReference type="PANTHER" id="PTHR22930:SF85">
    <property type="entry name" value="GH03217P-RELATED"/>
    <property type="match status" value="1"/>
</dbReference>
<reference evidence="14" key="1">
    <citation type="submission" date="2025-05" db="UniProtKB">
        <authorList>
            <consortium name="EnsemblMetazoa"/>
        </authorList>
    </citation>
    <scope>IDENTIFICATION</scope>
</reference>
<evidence type="ECO:0000313" key="15">
    <source>
        <dbReference type="Proteomes" id="UP001652700"/>
    </source>
</evidence>
<dbReference type="GeneID" id="126892500"/>
<evidence type="ECO:0000256" key="3">
    <source>
        <dbReference type="ARBA" id="ARBA00004496"/>
    </source>
</evidence>
<dbReference type="Proteomes" id="UP001652700">
    <property type="component" value="Unplaced"/>
</dbReference>
<keyword evidence="6" id="KW-0963">Cytoplasm</keyword>
<keyword evidence="7" id="KW-0540">Nuclease</keyword>
<comment type="subcellular location">
    <subcellularLocation>
        <location evidence="3">Cytoplasm</location>
    </subcellularLocation>
    <subcellularLocation>
        <location evidence="2">Nucleus</location>
    </subcellularLocation>
</comment>
<comment type="function">
    <text evidence="12">Transposase-derived protein that may have nuclease activity. Does not have transposase activity.</text>
</comment>
<keyword evidence="10" id="KW-0539">Nucleus</keyword>
<evidence type="ECO:0000256" key="12">
    <source>
        <dbReference type="ARBA" id="ARBA00045850"/>
    </source>
</evidence>
<dbReference type="Pfam" id="PF13359">
    <property type="entry name" value="DDE_Tnp_4"/>
    <property type="match status" value="1"/>
</dbReference>
<evidence type="ECO:0000256" key="8">
    <source>
        <dbReference type="ARBA" id="ARBA00022723"/>
    </source>
</evidence>
<dbReference type="InterPro" id="IPR045249">
    <property type="entry name" value="HARBI1-like"/>
</dbReference>